<reference evidence="2" key="1">
    <citation type="submission" date="2022-10" db="EMBL/GenBank/DDBJ databases">
        <authorList>
            <person name="Hyden B.L."/>
            <person name="Feng K."/>
            <person name="Yates T."/>
            <person name="Jawdy S."/>
            <person name="Smart L.B."/>
            <person name="Muchero W."/>
        </authorList>
    </citation>
    <scope>NUCLEOTIDE SEQUENCE</scope>
    <source>
        <tissue evidence="2">Shoot tip</tissue>
    </source>
</reference>
<sequence length="82" mass="9031">MVMGKEVQLGVHQAFDLPTTNLRNREVVEIARRPIFSKGGSTSSVCISMKPSFDLQLKSGSPPPRHSEAVSSSTDEAFKKWL</sequence>
<protein>
    <submittedName>
        <fullName evidence="2">Uncharacterized protein</fullName>
    </submittedName>
</protein>
<name>A0ABQ8ZVC3_9ROSI</name>
<keyword evidence="3" id="KW-1185">Reference proteome</keyword>
<evidence type="ECO:0000256" key="1">
    <source>
        <dbReference type="SAM" id="MobiDB-lite"/>
    </source>
</evidence>
<reference evidence="2" key="2">
    <citation type="journal article" date="2023" name="Int. J. Mol. Sci.">
        <title>De Novo Assembly and Annotation of 11 Diverse Shrub Willow (Salix) Genomes Reveals Novel Gene Organization in Sex-Linked Regions.</title>
        <authorList>
            <person name="Hyden B."/>
            <person name="Feng K."/>
            <person name="Yates T.B."/>
            <person name="Jawdy S."/>
            <person name="Cereghino C."/>
            <person name="Smart L.B."/>
            <person name="Muchero W."/>
        </authorList>
    </citation>
    <scope>NUCLEOTIDE SEQUENCE</scope>
    <source>
        <tissue evidence="2">Shoot tip</tissue>
    </source>
</reference>
<evidence type="ECO:0000313" key="3">
    <source>
        <dbReference type="Proteomes" id="UP001141253"/>
    </source>
</evidence>
<comment type="caution">
    <text evidence="2">The sequence shown here is derived from an EMBL/GenBank/DDBJ whole genome shotgun (WGS) entry which is preliminary data.</text>
</comment>
<dbReference type="EMBL" id="JAPFFI010000024">
    <property type="protein sequence ID" value="KAJ6311930.1"/>
    <property type="molecule type" value="Genomic_DNA"/>
</dbReference>
<organism evidence="2 3">
    <name type="scientific">Salix suchowensis</name>
    <dbReference type="NCBI Taxonomy" id="1278906"/>
    <lineage>
        <taxon>Eukaryota</taxon>
        <taxon>Viridiplantae</taxon>
        <taxon>Streptophyta</taxon>
        <taxon>Embryophyta</taxon>
        <taxon>Tracheophyta</taxon>
        <taxon>Spermatophyta</taxon>
        <taxon>Magnoliopsida</taxon>
        <taxon>eudicotyledons</taxon>
        <taxon>Gunneridae</taxon>
        <taxon>Pentapetalae</taxon>
        <taxon>rosids</taxon>
        <taxon>fabids</taxon>
        <taxon>Malpighiales</taxon>
        <taxon>Salicaceae</taxon>
        <taxon>Saliceae</taxon>
        <taxon>Salix</taxon>
    </lineage>
</organism>
<accession>A0ABQ8ZVC3</accession>
<dbReference type="Proteomes" id="UP001141253">
    <property type="component" value="Chromosome 10"/>
</dbReference>
<evidence type="ECO:0000313" key="2">
    <source>
        <dbReference type="EMBL" id="KAJ6311930.1"/>
    </source>
</evidence>
<gene>
    <name evidence="2" type="ORF">OIU77_013641</name>
</gene>
<feature type="region of interest" description="Disordered" evidence="1">
    <location>
        <begin position="56"/>
        <end position="82"/>
    </location>
</feature>
<proteinExistence type="predicted"/>